<keyword evidence="2" id="KW-1133">Transmembrane helix</keyword>
<protein>
    <submittedName>
        <fullName evidence="3">Uncharacterized protein</fullName>
    </submittedName>
</protein>
<proteinExistence type="predicted"/>
<reference evidence="3" key="1">
    <citation type="submission" date="2017-05" db="UniProtKB">
        <authorList>
            <consortium name="EnsemblMetazoa"/>
        </authorList>
    </citation>
    <scope>IDENTIFICATION</scope>
</reference>
<accession>A0A1X7T256</accession>
<feature type="transmembrane region" description="Helical" evidence="2">
    <location>
        <begin position="43"/>
        <end position="59"/>
    </location>
</feature>
<keyword evidence="2" id="KW-0472">Membrane</keyword>
<feature type="compositionally biased region" description="Low complexity" evidence="1">
    <location>
        <begin position="1"/>
        <end position="19"/>
    </location>
</feature>
<dbReference type="EnsemblMetazoa" id="Aqu2.1.08520_001">
    <property type="protein sequence ID" value="Aqu2.1.08520_001"/>
    <property type="gene ID" value="Aqu2.1.08520"/>
</dbReference>
<organism evidence="3">
    <name type="scientific">Amphimedon queenslandica</name>
    <name type="common">Sponge</name>
    <dbReference type="NCBI Taxonomy" id="400682"/>
    <lineage>
        <taxon>Eukaryota</taxon>
        <taxon>Metazoa</taxon>
        <taxon>Porifera</taxon>
        <taxon>Demospongiae</taxon>
        <taxon>Heteroscleromorpha</taxon>
        <taxon>Haplosclerida</taxon>
        <taxon>Niphatidae</taxon>
        <taxon>Amphimedon</taxon>
    </lineage>
</organism>
<evidence type="ECO:0000256" key="1">
    <source>
        <dbReference type="SAM" id="MobiDB-lite"/>
    </source>
</evidence>
<dbReference type="AlphaFoldDB" id="A0A1X7T256"/>
<evidence type="ECO:0000256" key="2">
    <source>
        <dbReference type="SAM" id="Phobius"/>
    </source>
</evidence>
<keyword evidence="2" id="KW-0812">Transmembrane</keyword>
<feature type="region of interest" description="Disordered" evidence="1">
    <location>
        <begin position="1"/>
        <end position="23"/>
    </location>
</feature>
<sequence>TTHPPTISTTPSPTNTPTSDGNNQTKLYFIIHYTSVDKSSTKIVIAVSVILGIAVLGLVI</sequence>
<dbReference type="InParanoid" id="A0A1X7T256"/>
<evidence type="ECO:0000313" key="3">
    <source>
        <dbReference type="EnsemblMetazoa" id="Aqu2.1.08520_001"/>
    </source>
</evidence>
<name>A0A1X7T256_AMPQE</name>